<protein>
    <submittedName>
        <fullName evidence="5">Acetoin dehydrogenase</fullName>
    </submittedName>
</protein>
<organism evidence="5 6">
    <name type="scientific">Candidatus Schekmanbacteria bacterium RIFCSPLOWO2_12_FULL_38_15</name>
    <dbReference type="NCBI Taxonomy" id="1817883"/>
    <lineage>
        <taxon>Bacteria</taxon>
        <taxon>Candidatus Schekmaniibacteriota</taxon>
    </lineage>
</organism>
<dbReference type="InterPro" id="IPR029061">
    <property type="entry name" value="THDP-binding"/>
</dbReference>
<dbReference type="Pfam" id="PF02780">
    <property type="entry name" value="Transketolase_C"/>
    <property type="match status" value="1"/>
</dbReference>
<dbReference type="Pfam" id="PF02779">
    <property type="entry name" value="Transket_pyr"/>
    <property type="match status" value="1"/>
</dbReference>
<accession>A0A1F7SL49</accession>
<name>A0A1F7SL49_9BACT</name>
<reference evidence="5 6" key="1">
    <citation type="journal article" date="2016" name="Nat. Commun.">
        <title>Thousands of microbial genomes shed light on interconnected biogeochemical processes in an aquifer system.</title>
        <authorList>
            <person name="Anantharaman K."/>
            <person name="Brown C.T."/>
            <person name="Hug L.A."/>
            <person name="Sharon I."/>
            <person name="Castelle C.J."/>
            <person name="Probst A.J."/>
            <person name="Thomas B.C."/>
            <person name="Singh A."/>
            <person name="Wilkins M.J."/>
            <person name="Karaoz U."/>
            <person name="Brodie E.L."/>
            <person name="Williams K.H."/>
            <person name="Hubbard S.S."/>
            <person name="Banfield J.F."/>
        </authorList>
    </citation>
    <scope>NUCLEOTIDE SEQUENCE [LARGE SCALE GENOMIC DNA]</scope>
</reference>
<dbReference type="SMART" id="SM00861">
    <property type="entry name" value="Transket_pyr"/>
    <property type="match status" value="1"/>
</dbReference>
<comment type="caution">
    <text evidence="5">The sequence shown here is derived from an EMBL/GenBank/DDBJ whole genome shotgun (WGS) entry which is preliminary data.</text>
</comment>
<dbReference type="SUPFAM" id="SSF52922">
    <property type="entry name" value="TK C-terminal domain-like"/>
    <property type="match status" value="1"/>
</dbReference>
<dbReference type="EMBL" id="MGDI01000019">
    <property type="protein sequence ID" value="OGL53944.1"/>
    <property type="molecule type" value="Genomic_DNA"/>
</dbReference>
<gene>
    <name evidence="5" type="ORF">A3G31_00905</name>
</gene>
<dbReference type="Gene3D" id="3.40.50.970">
    <property type="match status" value="1"/>
</dbReference>
<proteinExistence type="predicted"/>
<keyword evidence="2" id="KW-0560">Oxidoreductase</keyword>
<dbReference type="STRING" id="1817883.A3G31_00905"/>
<dbReference type="Gene3D" id="3.40.50.920">
    <property type="match status" value="1"/>
</dbReference>
<evidence type="ECO:0000256" key="1">
    <source>
        <dbReference type="ARBA" id="ARBA00001964"/>
    </source>
</evidence>
<dbReference type="SUPFAM" id="SSF52518">
    <property type="entry name" value="Thiamin diphosphate-binding fold (THDP-binding)"/>
    <property type="match status" value="1"/>
</dbReference>
<comment type="cofactor">
    <cofactor evidence="1">
        <name>thiamine diphosphate</name>
        <dbReference type="ChEBI" id="CHEBI:58937"/>
    </cofactor>
</comment>
<evidence type="ECO:0000256" key="2">
    <source>
        <dbReference type="ARBA" id="ARBA00023002"/>
    </source>
</evidence>
<dbReference type="InterPro" id="IPR033248">
    <property type="entry name" value="Transketolase_C"/>
</dbReference>
<dbReference type="InterPro" id="IPR005475">
    <property type="entry name" value="Transketolase-like_Pyr-bd"/>
</dbReference>
<dbReference type="CDD" id="cd07036">
    <property type="entry name" value="TPP_PYR_E1-PDHc-beta_like"/>
    <property type="match status" value="1"/>
</dbReference>
<dbReference type="GO" id="GO:0016491">
    <property type="term" value="F:oxidoreductase activity"/>
    <property type="evidence" value="ECO:0007669"/>
    <property type="project" value="UniProtKB-KW"/>
</dbReference>
<evidence type="ECO:0000313" key="5">
    <source>
        <dbReference type="EMBL" id="OGL53944.1"/>
    </source>
</evidence>
<dbReference type="AlphaFoldDB" id="A0A1F7SL49"/>
<dbReference type="InterPro" id="IPR009014">
    <property type="entry name" value="Transketo_C/PFOR_II"/>
</dbReference>
<dbReference type="FunFam" id="3.40.50.970:FF:000001">
    <property type="entry name" value="Pyruvate dehydrogenase E1 beta subunit"/>
    <property type="match status" value="1"/>
</dbReference>
<feature type="domain" description="Transketolase-like pyrimidine-binding" evidence="4">
    <location>
        <begin position="4"/>
        <end position="179"/>
    </location>
</feature>
<evidence type="ECO:0000313" key="6">
    <source>
        <dbReference type="Proteomes" id="UP000178082"/>
    </source>
</evidence>
<dbReference type="PANTHER" id="PTHR43257">
    <property type="entry name" value="PYRUVATE DEHYDROGENASE E1 COMPONENT BETA SUBUNIT"/>
    <property type="match status" value="1"/>
</dbReference>
<sequence>MRELNYAQAILEATSQCLENAPSVYIMGLGVTDPKGIFGTTIGLEKKFGSKRVMDMPVAENGMTGVAIGSSLVGMRPIITHQRIDFMLLSLDQIINNAAKWHYMFGGKMKVPLVIRLIIGRGWGQGPQHSQSLQSIFAHIPGLKVVMPTTPYDAKGLLIAAIEDDNPVIYLEHRWLHNIFGHVPEEMYRVPIGKAKKMREGNSITIVASSYMSLEALKAADILAKGGINSDVIDLRTIKPMDEELILDSVRRTGHLLVVDGAWRSFGVSAEIIAFVCEKAHSYLKSAPSRVTFPDVPTPTSWALANHYYPKSVDIVNAAGKMFGLPLRSEEELGIFHDTPLDVPDRSFTGPF</sequence>
<evidence type="ECO:0000256" key="3">
    <source>
        <dbReference type="ARBA" id="ARBA00023052"/>
    </source>
</evidence>
<dbReference type="Proteomes" id="UP000178082">
    <property type="component" value="Unassembled WGS sequence"/>
</dbReference>
<evidence type="ECO:0000259" key="4">
    <source>
        <dbReference type="SMART" id="SM00861"/>
    </source>
</evidence>
<keyword evidence="3" id="KW-0786">Thiamine pyrophosphate</keyword>
<dbReference type="PANTHER" id="PTHR43257:SF2">
    <property type="entry name" value="PYRUVATE DEHYDROGENASE E1 COMPONENT SUBUNIT BETA"/>
    <property type="match status" value="1"/>
</dbReference>